<feature type="transmembrane region" description="Helical" evidence="1">
    <location>
        <begin position="103"/>
        <end position="124"/>
    </location>
</feature>
<keyword evidence="3" id="KW-1185">Reference proteome</keyword>
<comment type="caution">
    <text evidence="2">The sequence shown here is derived from an EMBL/GenBank/DDBJ whole genome shotgun (WGS) entry which is preliminary data.</text>
</comment>
<gene>
    <name evidence="2" type="ORF">FOJ82_09525</name>
</gene>
<keyword evidence="1" id="KW-0812">Transmembrane</keyword>
<feature type="transmembrane region" description="Helical" evidence="1">
    <location>
        <begin position="36"/>
        <end position="60"/>
    </location>
</feature>
<protein>
    <submittedName>
        <fullName evidence="2">Uncharacterized protein</fullName>
    </submittedName>
</protein>
<sequence length="142" mass="14987">MSERNQTRALWLILYLGCVLEGFALAALQLPLPEAFAGLVGSMFALLVLLGAFVIGVAVWRLSTLVTGAATTARWVFLTALVLAGMAAWFVARVLRPEQSESLSLVLFVLGLGAVLSTVLALAARTLVHIVAANRGGVNPSR</sequence>
<dbReference type="Proteomes" id="UP000317638">
    <property type="component" value="Unassembled WGS sequence"/>
</dbReference>
<feature type="transmembrane region" description="Helical" evidence="1">
    <location>
        <begin position="72"/>
        <end position="91"/>
    </location>
</feature>
<reference evidence="2 3" key="1">
    <citation type="submission" date="2019-07" db="EMBL/GenBank/DDBJ databases">
        <authorList>
            <person name="Zhou L.-Y."/>
        </authorList>
    </citation>
    <scope>NUCLEOTIDE SEQUENCE [LARGE SCALE GENOMIC DNA]</scope>
    <source>
        <strain evidence="2 3">YIM 101269</strain>
    </source>
</reference>
<dbReference type="EMBL" id="VKKG01000003">
    <property type="protein sequence ID" value="TRY18266.1"/>
    <property type="molecule type" value="Genomic_DNA"/>
</dbReference>
<accession>A0A553K0N1</accession>
<evidence type="ECO:0000313" key="2">
    <source>
        <dbReference type="EMBL" id="TRY18266.1"/>
    </source>
</evidence>
<dbReference type="RefSeq" id="WP_143938242.1">
    <property type="nucleotide sequence ID" value="NZ_VKKG01000003.1"/>
</dbReference>
<dbReference type="AlphaFoldDB" id="A0A553K0N1"/>
<evidence type="ECO:0000313" key="3">
    <source>
        <dbReference type="Proteomes" id="UP000317638"/>
    </source>
</evidence>
<keyword evidence="1" id="KW-1133">Transmembrane helix</keyword>
<proteinExistence type="predicted"/>
<name>A0A553K0N1_9ACTN</name>
<keyword evidence="1" id="KW-0472">Membrane</keyword>
<evidence type="ECO:0000256" key="1">
    <source>
        <dbReference type="SAM" id="Phobius"/>
    </source>
</evidence>
<organism evidence="2 3">
    <name type="scientific">Tessaracoccus rhinocerotis</name>
    <dbReference type="NCBI Taxonomy" id="1689449"/>
    <lineage>
        <taxon>Bacteria</taxon>
        <taxon>Bacillati</taxon>
        <taxon>Actinomycetota</taxon>
        <taxon>Actinomycetes</taxon>
        <taxon>Propionibacteriales</taxon>
        <taxon>Propionibacteriaceae</taxon>
        <taxon>Tessaracoccus</taxon>
    </lineage>
</organism>